<feature type="region of interest" description="Disordered" evidence="1">
    <location>
        <begin position="379"/>
        <end position="402"/>
    </location>
</feature>
<feature type="compositionally biased region" description="Low complexity" evidence="1">
    <location>
        <begin position="174"/>
        <end position="196"/>
    </location>
</feature>
<name>A0ABN7AUB6_9HEMI</name>
<gene>
    <name evidence="3" type="ORF">NTJ_08437</name>
</gene>
<feature type="region of interest" description="Disordered" evidence="1">
    <location>
        <begin position="770"/>
        <end position="790"/>
    </location>
</feature>
<evidence type="ECO:0000259" key="2">
    <source>
        <dbReference type="PROSITE" id="PS50003"/>
    </source>
</evidence>
<reference evidence="3 4" key="1">
    <citation type="submission" date="2023-09" db="EMBL/GenBank/DDBJ databases">
        <title>Nesidiocoris tenuis whole genome shotgun sequence.</title>
        <authorList>
            <person name="Shibata T."/>
            <person name="Shimoda M."/>
            <person name="Kobayashi T."/>
            <person name="Uehara T."/>
        </authorList>
    </citation>
    <scope>NUCLEOTIDE SEQUENCE [LARGE SCALE GENOMIC DNA]</scope>
    <source>
        <strain evidence="3 4">Japan</strain>
    </source>
</reference>
<proteinExistence type="predicted"/>
<dbReference type="InterPro" id="IPR001849">
    <property type="entry name" value="PH_domain"/>
</dbReference>
<feature type="region of interest" description="Disordered" evidence="1">
    <location>
        <begin position="240"/>
        <end position="266"/>
    </location>
</feature>
<sequence length="893" mass="102068">MKRLFRKILFLRNKYKYDVNKKSAMAPPAEKRAPIKMAGYLEKRSKMKVVSRWKKLWFVLEGRLLTYYKSQLEYLSLSPCRGTVNMGLAASVLPGASLEIIVSTRSHTVSLRALNRSEHDVWLQALMDAMCLPNPGHNPCCTKPMHHYRYNTPESDVLYSTGTNRSVLNGHANTLGHVGSSHTSSHGHTNTSSLTSPNRSNTLGHNNSLGLSNQLVHSNTLSTSATSPIYVKTTTFPAYGTLPTKQESRLESRRGSMHESTQDFTKDSKIDKISRKFSKIAVSDTSIPGKFKEINPNESNVLRRSVSVEDEVNRLSDNLYESLRESEDKIYGYRRFKDGRRLGTKINRSDSDCLMISRERILNNHRLFKSEAQLKMRPLESSNRPSYDTFSGRSSRVKNFNERRSSATLEINSRQKRMAQNLMSLSRRGVVHSDTDLSMNKGNRRRDAPTYLDLYDEGLSTSYDFALLQELIREKRRAPIPLPIPLTKRRSNSILRKFSRAGDTSYRPRERRLSVRKRSLSFLKKFVWKRETKWELGSGSSGYDTFDRNQGCRYPEMQGPDSDLEIISDLSGLNMDADFNKKPPEPPPDYDKLNASVCYYTESEESDCGHPNLPPRYKRKGKNANSSKNDSEKEQLREKDSGVATDGAGHSSNKSTRSSSPWHDVPTNNRPIYGHRARGKCKSNEELHRSDPPTLPRKTENCRRVAQDVLCQDTDPGLMRLFSETDSEIGRRRDEIGEMLHKLNDMTYQPMSPSYSLYQNTLELFEERKRKNRKAQENGEDPDYDIPRPHTSLVSKDSLAATNFFSHYEDSLDATVLKAKAEEQNMAPDSLEYDPWSLSDAASSRDSWTTPHHLLKPQPIFLPRQDSTFQDPLSRPIILTDFMRIPHHGYIYG</sequence>
<feature type="compositionally biased region" description="Polar residues" evidence="1">
    <location>
        <begin position="197"/>
        <end position="211"/>
    </location>
</feature>
<evidence type="ECO:0000313" key="3">
    <source>
        <dbReference type="EMBL" id="BES95628.1"/>
    </source>
</evidence>
<accession>A0ABN7AUB6</accession>
<keyword evidence="4" id="KW-1185">Reference proteome</keyword>
<evidence type="ECO:0000256" key="1">
    <source>
        <dbReference type="SAM" id="MobiDB-lite"/>
    </source>
</evidence>
<feature type="compositionally biased region" description="Polar residues" evidence="1">
    <location>
        <begin position="650"/>
        <end position="670"/>
    </location>
</feature>
<dbReference type="InterPro" id="IPR011993">
    <property type="entry name" value="PH-like_dom_sf"/>
</dbReference>
<feature type="compositionally biased region" description="Basic and acidic residues" evidence="1">
    <location>
        <begin position="246"/>
        <end position="266"/>
    </location>
</feature>
<dbReference type="Gene3D" id="2.30.29.30">
    <property type="entry name" value="Pleckstrin-homology domain (PH domain)/Phosphotyrosine-binding domain (PTB)"/>
    <property type="match status" value="1"/>
</dbReference>
<evidence type="ECO:0000313" key="4">
    <source>
        <dbReference type="Proteomes" id="UP001307889"/>
    </source>
</evidence>
<organism evidence="3 4">
    <name type="scientific">Nesidiocoris tenuis</name>
    <dbReference type="NCBI Taxonomy" id="355587"/>
    <lineage>
        <taxon>Eukaryota</taxon>
        <taxon>Metazoa</taxon>
        <taxon>Ecdysozoa</taxon>
        <taxon>Arthropoda</taxon>
        <taxon>Hexapoda</taxon>
        <taxon>Insecta</taxon>
        <taxon>Pterygota</taxon>
        <taxon>Neoptera</taxon>
        <taxon>Paraneoptera</taxon>
        <taxon>Hemiptera</taxon>
        <taxon>Heteroptera</taxon>
        <taxon>Panheteroptera</taxon>
        <taxon>Cimicomorpha</taxon>
        <taxon>Miridae</taxon>
        <taxon>Dicyphina</taxon>
        <taxon>Nesidiocoris</taxon>
    </lineage>
</organism>
<feature type="compositionally biased region" description="Polar residues" evidence="1">
    <location>
        <begin position="380"/>
        <end position="398"/>
    </location>
</feature>
<dbReference type="CDD" id="cd00821">
    <property type="entry name" value="PH"/>
    <property type="match status" value="1"/>
</dbReference>
<feature type="domain" description="PH" evidence="2">
    <location>
        <begin position="34"/>
        <end position="131"/>
    </location>
</feature>
<feature type="region of interest" description="Disordered" evidence="1">
    <location>
        <begin position="161"/>
        <end position="211"/>
    </location>
</feature>
<dbReference type="SMART" id="SM00233">
    <property type="entry name" value="PH"/>
    <property type="match status" value="1"/>
</dbReference>
<feature type="region of interest" description="Disordered" evidence="1">
    <location>
        <begin position="545"/>
        <end position="564"/>
    </location>
</feature>
<feature type="compositionally biased region" description="Basic and acidic residues" evidence="1">
    <location>
        <begin position="629"/>
        <end position="641"/>
    </location>
</feature>
<dbReference type="EMBL" id="AP028914">
    <property type="protein sequence ID" value="BES95628.1"/>
    <property type="molecule type" value="Genomic_DNA"/>
</dbReference>
<dbReference type="Proteomes" id="UP001307889">
    <property type="component" value="Chromosome 6"/>
</dbReference>
<feature type="region of interest" description="Disordered" evidence="1">
    <location>
        <begin position="604"/>
        <end position="701"/>
    </location>
</feature>
<dbReference type="PROSITE" id="PS50003">
    <property type="entry name" value="PH_DOMAIN"/>
    <property type="match status" value="1"/>
</dbReference>
<protein>
    <recommendedName>
        <fullName evidence="2">PH domain-containing protein</fullName>
    </recommendedName>
</protein>
<feature type="compositionally biased region" description="Basic and acidic residues" evidence="1">
    <location>
        <begin position="682"/>
        <end position="701"/>
    </location>
</feature>
<dbReference type="SUPFAM" id="SSF50729">
    <property type="entry name" value="PH domain-like"/>
    <property type="match status" value="1"/>
</dbReference>